<evidence type="ECO:0000256" key="3">
    <source>
        <dbReference type="ARBA" id="ARBA00022475"/>
    </source>
</evidence>
<dbReference type="AlphaFoldDB" id="A0A1D1VCI6"/>
<comment type="caution">
    <text evidence="11">The sequence shown here is derived from an EMBL/GenBank/DDBJ whole genome shotgun (WGS) entry which is preliminary data.</text>
</comment>
<feature type="transmembrane region" description="Helical" evidence="7">
    <location>
        <begin position="431"/>
        <end position="453"/>
    </location>
</feature>
<feature type="transmembrane region" description="Helical" evidence="7">
    <location>
        <begin position="270"/>
        <end position="291"/>
    </location>
</feature>
<name>A0A1D1VCI6_RAMVA</name>
<feature type="transmembrane region" description="Helical" evidence="7">
    <location>
        <begin position="187"/>
        <end position="203"/>
    </location>
</feature>
<dbReference type="InterPro" id="IPR011642">
    <property type="entry name" value="Gate_dom"/>
</dbReference>
<keyword evidence="4 7" id="KW-0812">Transmembrane</keyword>
<comment type="similarity">
    <text evidence="2">Belongs to the concentrative nucleoside transporter (CNT) (TC 2.A.41) family.</text>
</comment>
<keyword evidence="12" id="KW-1185">Reference proteome</keyword>
<dbReference type="OrthoDB" id="6075923at2759"/>
<dbReference type="InterPro" id="IPR002668">
    <property type="entry name" value="CNT_N_dom"/>
</dbReference>
<dbReference type="InterPro" id="IPR008276">
    <property type="entry name" value="C_nuclsd_transpt"/>
</dbReference>
<reference evidence="11 12" key="1">
    <citation type="journal article" date="2016" name="Nat. Commun.">
        <title>Extremotolerant tardigrade genome and improved radiotolerance of human cultured cells by tardigrade-unique protein.</title>
        <authorList>
            <person name="Hashimoto T."/>
            <person name="Horikawa D.D."/>
            <person name="Saito Y."/>
            <person name="Kuwahara H."/>
            <person name="Kozuka-Hata H."/>
            <person name="Shin-I T."/>
            <person name="Minakuchi Y."/>
            <person name="Ohishi K."/>
            <person name="Motoyama A."/>
            <person name="Aizu T."/>
            <person name="Enomoto A."/>
            <person name="Kondo K."/>
            <person name="Tanaka S."/>
            <person name="Hara Y."/>
            <person name="Koshikawa S."/>
            <person name="Sagara H."/>
            <person name="Miura T."/>
            <person name="Yokobori S."/>
            <person name="Miyagawa K."/>
            <person name="Suzuki Y."/>
            <person name="Kubo T."/>
            <person name="Oyama M."/>
            <person name="Kohara Y."/>
            <person name="Fujiyama A."/>
            <person name="Arakawa K."/>
            <person name="Katayama T."/>
            <person name="Toyoda A."/>
            <person name="Kunieda T."/>
        </authorList>
    </citation>
    <scope>NUCLEOTIDE SEQUENCE [LARGE SCALE GENOMIC DNA]</scope>
    <source>
        <strain evidence="11 12">YOKOZUNA-1</strain>
    </source>
</reference>
<evidence type="ECO:0000256" key="2">
    <source>
        <dbReference type="ARBA" id="ARBA00009033"/>
    </source>
</evidence>
<keyword evidence="3" id="KW-1003">Cell membrane</keyword>
<sequence length="588" mass="63624">MALETGNLGQINLAFVGDQEKVVPNGTVVSMPVQDTSFIVGPNDVGYPNQYDGGYANEPEYPAGIFGKYERMRDGLGFQIRQHKNLVRGTFWLLVLAGYIGYLVYALTLNFDRAQSLLWVTIAVILLVIYFNFFKVHTAVPAERIFKSIAITIKPQQSRMQITFFLAFLVAVAVFLGFDTYSSPERLRALAGVASVILLGVLFSQNPGRINWRIVVSGLGFQFVFGLIVLRWDSGKDAFTFAGNAIQRVLSFANNGSDFVFSPGENDHYMAFRVMPVLLFASFLISILYHIGAMGWFVEKIGWAIYIGLGTTACESISAAANVFLGMTEAPLTIKPYMNLLTLSELFAVMSGGFATISGGLMVTFAAMGIDAKNLLAASVMNAPSALVMAKLLVPEVHKSKTRFKDLKRDTGTAYNVLDAAMTAAGCAVQAISGILSMLICAIAFLALVDAFLSYMGGLVDLPNLSLAMISGYAFYPLAFLMGVDARECRIVGQLLGYKTFLNEFVAYTELQKIVKNDPTALSEKGQTIVTYALCGFANFSSVGIQLANFSVMAPGRKKDIVSIVLKALLAGFLANVLTASVAGLLIG</sequence>
<evidence type="ECO:0000259" key="10">
    <source>
        <dbReference type="Pfam" id="PF07670"/>
    </source>
</evidence>
<feature type="transmembrane region" description="Helical" evidence="7">
    <location>
        <begin position="162"/>
        <end position="181"/>
    </location>
</feature>
<dbReference type="PANTHER" id="PTHR10590">
    <property type="entry name" value="SODIUM/NUCLEOSIDE COTRANSPORTER"/>
    <property type="match status" value="1"/>
</dbReference>
<feature type="transmembrane region" description="Helical" evidence="7">
    <location>
        <begin position="564"/>
        <end position="587"/>
    </location>
</feature>
<protein>
    <recommendedName>
        <fullName evidence="13">Sodium/nucleoside cotransporter</fullName>
    </recommendedName>
</protein>
<dbReference type="GO" id="GO:0005886">
    <property type="term" value="C:plasma membrane"/>
    <property type="evidence" value="ECO:0007669"/>
    <property type="project" value="UniProtKB-SubCell"/>
</dbReference>
<dbReference type="PANTHER" id="PTHR10590:SF4">
    <property type="entry name" value="SOLUTE CARRIER FAMILY 28 MEMBER 3"/>
    <property type="match status" value="1"/>
</dbReference>
<feature type="transmembrane region" description="Helical" evidence="7">
    <location>
        <begin position="465"/>
        <end position="484"/>
    </location>
</feature>
<organism evidence="11 12">
    <name type="scientific">Ramazzottius varieornatus</name>
    <name type="common">Water bear</name>
    <name type="synonym">Tardigrade</name>
    <dbReference type="NCBI Taxonomy" id="947166"/>
    <lineage>
        <taxon>Eukaryota</taxon>
        <taxon>Metazoa</taxon>
        <taxon>Ecdysozoa</taxon>
        <taxon>Tardigrada</taxon>
        <taxon>Eutardigrada</taxon>
        <taxon>Parachela</taxon>
        <taxon>Hypsibioidea</taxon>
        <taxon>Ramazzottiidae</taxon>
        <taxon>Ramazzottius</taxon>
    </lineage>
</organism>
<feature type="transmembrane region" description="Helical" evidence="7">
    <location>
        <begin position="346"/>
        <end position="368"/>
    </location>
</feature>
<feature type="transmembrane region" description="Helical" evidence="7">
    <location>
        <begin position="210"/>
        <end position="230"/>
    </location>
</feature>
<dbReference type="Pfam" id="PF07662">
    <property type="entry name" value="Nucleos_tra2_C"/>
    <property type="match status" value="1"/>
</dbReference>
<feature type="domain" description="Nucleoside transporter/FeoB GTPase Gate" evidence="10">
    <location>
        <begin position="271"/>
        <end position="369"/>
    </location>
</feature>
<feature type="transmembrane region" description="Helical" evidence="7">
    <location>
        <begin position="91"/>
        <end position="111"/>
    </location>
</feature>
<proteinExistence type="inferred from homology"/>
<keyword evidence="5 7" id="KW-1133">Transmembrane helix</keyword>
<comment type="subcellular location">
    <subcellularLocation>
        <location evidence="1">Cell membrane</location>
        <topology evidence="1">Multi-pass membrane protein</topology>
    </subcellularLocation>
</comment>
<feature type="transmembrane region" description="Helical" evidence="7">
    <location>
        <begin position="117"/>
        <end position="134"/>
    </location>
</feature>
<dbReference type="Pfam" id="PF01773">
    <property type="entry name" value="Nucleos_tra2_N"/>
    <property type="match status" value="1"/>
</dbReference>
<feature type="domain" description="Concentrative nucleoside transporter N-terminal" evidence="8">
    <location>
        <begin position="191"/>
        <end position="262"/>
    </location>
</feature>
<evidence type="ECO:0000256" key="7">
    <source>
        <dbReference type="SAM" id="Phobius"/>
    </source>
</evidence>
<evidence type="ECO:0000256" key="6">
    <source>
        <dbReference type="ARBA" id="ARBA00023136"/>
    </source>
</evidence>
<feature type="transmembrane region" description="Helical" evidence="7">
    <location>
        <begin position="303"/>
        <end position="326"/>
    </location>
</feature>
<feature type="domain" description="Concentrative nucleoside transporter C-terminal" evidence="9">
    <location>
        <begin position="375"/>
        <end position="584"/>
    </location>
</feature>
<evidence type="ECO:0000259" key="9">
    <source>
        <dbReference type="Pfam" id="PF07662"/>
    </source>
</evidence>
<evidence type="ECO:0000256" key="4">
    <source>
        <dbReference type="ARBA" id="ARBA00022692"/>
    </source>
</evidence>
<dbReference type="GO" id="GO:0005415">
    <property type="term" value="F:nucleoside:sodium symporter activity"/>
    <property type="evidence" value="ECO:0007669"/>
    <property type="project" value="TreeGrafter"/>
</dbReference>
<evidence type="ECO:0008006" key="13">
    <source>
        <dbReference type="Google" id="ProtNLM"/>
    </source>
</evidence>
<keyword evidence="6 7" id="KW-0472">Membrane</keyword>
<dbReference type="Pfam" id="PF07670">
    <property type="entry name" value="Gate"/>
    <property type="match status" value="1"/>
</dbReference>
<dbReference type="Proteomes" id="UP000186922">
    <property type="component" value="Unassembled WGS sequence"/>
</dbReference>
<evidence type="ECO:0000313" key="12">
    <source>
        <dbReference type="Proteomes" id="UP000186922"/>
    </source>
</evidence>
<gene>
    <name evidence="11" type="primary">RvY_09026-1</name>
    <name evidence="11" type="synonym">RvY_09026.1</name>
    <name evidence="11" type="ORF">RvY_09026</name>
</gene>
<dbReference type="InterPro" id="IPR011657">
    <property type="entry name" value="CNT_C_dom"/>
</dbReference>
<dbReference type="STRING" id="947166.A0A1D1VCI6"/>
<evidence type="ECO:0000256" key="5">
    <source>
        <dbReference type="ARBA" id="ARBA00022989"/>
    </source>
</evidence>
<evidence type="ECO:0000256" key="1">
    <source>
        <dbReference type="ARBA" id="ARBA00004651"/>
    </source>
</evidence>
<dbReference type="EMBL" id="BDGG01000004">
    <property type="protein sequence ID" value="GAU97792.1"/>
    <property type="molecule type" value="Genomic_DNA"/>
</dbReference>
<evidence type="ECO:0000313" key="11">
    <source>
        <dbReference type="EMBL" id="GAU97792.1"/>
    </source>
</evidence>
<accession>A0A1D1VCI6</accession>
<evidence type="ECO:0000259" key="8">
    <source>
        <dbReference type="Pfam" id="PF01773"/>
    </source>
</evidence>